<name>A0AA52EEU7_9PROT</name>
<feature type="transmembrane region" description="Helical" evidence="1">
    <location>
        <begin position="43"/>
        <end position="67"/>
    </location>
</feature>
<keyword evidence="3" id="KW-1185">Reference proteome</keyword>
<feature type="transmembrane region" description="Helical" evidence="1">
    <location>
        <begin position="126"/>
        <end position="152"/>
    </location>
</feature>
<keyword evidence="1" id="KW-0812">Transmembrane</keyword>
<organism evidence="2 3">
    <name type="scientific">Temperatibacter marinus</name>
    <dbReference type="NCBI Taxonomy" id="1456591"/>
    <lineage>
        <taxon>Bacteria</taxon>
        <taxon>Pseudomonadati</taxon>
        <taxon>Pseudomonadota</taxon>
        <taxon>Alphaproteobacteria</taxon>
        <taxon>Kordiimonadales</taxon>
        <taxon>Temperatibacteraceae</taxon>
        <taxon>Temperatibacter</taxon>
    </lineage>
</organism>
<dbReference type="AlphaFoldDB" id="A0AA52EEU7"/>
<feature type="transmembrane region" description="Helical" evidence="1">
    <location>
        <begin position="88"/>
        <end position="106"/>
    </location>
</feature>
<proteinExistence type="predicted"/>
<dbReference type="Proteomes" id="UP001268683">
    <property type="component" value="Chromosome"/>
</dbReference>
<reference evidence="2" key="1">
    <citation type="submission" date="2023-04" db="EMBL/GenBank/DDBJ databases">
        <title>Complete genome sequence of Temperatibacter marinus.</title>
        <authorList>
            <person name="Rong J.-C."/>
            <person name="Yi M.-L."/>
            <person name="Zhao Q."/>
        </authorList>
    </citation>
    <scope>NUCLEOTIDE SEQUENCE</scope>
    <source>
        <strain evidence="2">NBRC 110045</strain>
    </source>
</reference>
<protein>
    <submittedName>
        <fullName evidence="2">Uncharacterized protein</fullName>
    </submittedName>
</protein>
<accession>A0AA52EEU7</accession>
<evidence type="ECO:0000313" key="2">
    <source>
        <dbReference type="EMBL" id="WND01788.1"/>
    </source>
</evidence>
<evidence type="ECO:0000313" key="3">
    <source>
        <dbReference type="Proteomes" id="UP001268683"/>
    </source>
</evidence>
<gene>
    <name evidence="2" type="ORF">QGN29_09505</name>
</gene>
<keyword evidence="1" id="KW-1133">Transmembrane helix</keyword>
<sequence>MNTLSPREKNLWVNIIIDVIALTWFAYFLATTPATVEAYKTELFSFVAGVALVSIVIASTLGLIFSKAHELEDMDERDELIALKGMKVGYYVLGGLMIYLIGAAYLDAFTALVDGEAVYKGVRFSPLVIGNVLLVVITLSTLAKDVASLIYYRKEF</sequence>
<dbReference type="RefSeq" id="WP_310797618.1">
    <property type="nucleotide sequence ID" value="NZ_CP123872.1"/>
</dbReference>
<keyword evidence="1" id="KW-0472">Membrane</keyword>
<evidence type="ECO:0000256" key="1">
    <source>
        <dbReference type="SAM" id="Phobius"/>
    </source>
</evidence>
<dbReference type="KEGG" id="tmk:QGN29_09505"/>
<feature type="transmembrane region" description="Helical" evidence="1">
    <location>
        <begin position="12"/>
        <end position="31"/>
    </location>
</feature>
<dbReference type="EMBL" id="CP123872">
    <property type="protein sequence ID" value="WND01788.1"/>
    <property type="molecule type" value="Genomic_DNA"/>
</dbReference>